<dbReference type="EMBL" id="KQ257456">
    <property type="protein sequence ID" value="KND00381.1"/>
    <property type="molecule type" value="Genomic_DNA"/>
</dbReference>
<feature type="transmembrane region" description="Helical" evidence="12">
    <location>
        <begin position="177"/>
        <end position="197"/>
    </location>
</feature>
<dbReference type="GO" id="GO:0004376">
    <property type="term" value="F:GPI mannosyltransferase activity"/>
    <property type="evidence" value="ECO:0007669"/>
    <property type="project" value="InterPro"/>
</dbReference>
<evidence type="ECO:0000256" key="6">
    <source>
        <dbReference type="ARBA" id="ARBA00022676"/>
    </source>
</evidence>
<feature type="transmembrane region" description="Helical" evidence="12">
    <location>
        <begin position="236"/>
        <end position="261"/>
    </location>
</feature>
<accession>A0A0L0HFW3</accession>
<dbReference type="UniPathway" id="UPA00196"/>
<evidence type="ECO:0000256" key="13">
    <source>
        <dbReference type="SAM" id="MobiDB-lite"/>
    </source>
</evidence>
<comment type="function">
    <text evidence="12">Mannosyltransferase involved in glycosylphosphatidylinositol-anchor biosynthesis.</text>
</comment>
<dbReference type="PANTHER" id="PTHR12468:SF2">
    <property type="entry name" value="GPI MANNOSYLTRANSFERASE 2"/>
    <property type="match status" value="1"/>
</dbReference>
<proteinExistence type="inferred from homology"/>
<evidence type="ECO:0000256" key="12">
    <source>
        <dbReference type="RuleBase" id="RU363112"/>
    </source>
</evidence>
<dbReference type="Pfam" id="PF04188">
    <property type="entry name" value="Mannosyl_trans2"/>
    <property type="match status" value="1"/>
</dbReference>
<keyword evidence="5 12" id="KW-0337">GPI-anchor biosynthesis</keyword>
<keyword evidence="9 12" id="KW-0256">Endoplasmic reticulum</keyword>
<evidence type="ECO:0000256" key="9">
    <source>
        <dbReference type="ARBA" id="ARBA00022824"/>
    </source>
</evidence>
<dbReference type="FunCoup" id="A0A0L0HFW3">
    <property type="interactions" value="60"/>
</dbReference>
<evidence type="ECO:0000313" key="15">
    <source>
        <dbReference type="Proteomes" id="UP000053201"/>
    </source>
</evidence>
<dbReference type="GO" id="GO:0000009">
    <property type="term" value="F:alpha-1,6-mannosyltransferase activity"/>
    <property type="evidence" value="ECO:0007669"/>
    <property type="project" value="InterPro"/>
</dbReference>
<comment type="pathway">
    <text evidence="2 12">Glycolipid biosynthesis; glycosylphosphatidylinositol-anchor biosynthesis.</text>
</comment>
<keyword evidence="6 12" id="KW-0328">Glycosyltransferase</keyword>
<dbReference type="GO" id="GO:0006506">
    <property type="term" value="P:GPI anchor biosynthetic process"/>
    <property type="evidence" value="ECO:0007669"/>
    <property type="project" value="UniProtKB-UniPathway"/>
</dbReference>
<dbReference type="GO" id="GO:0005789">
    <property type="term" value="C:endoplasmic reticulum membrane"/>
    <property type="evidence" value="ECO:0007669"/>
    <property type="project" value="UniProtKB-SubCell"/>
</dbReference>
<gene>
    <name evidence="14" type="ORF">SPPG_04705</name>
</gene>
<feature type="transmembrane region" description="Helical" evidence="12">
    <location>
        <begin position="268"/>
        <end position="288"/>
    </location>
</feature>
<feature type="transmembrane region" description="Helical" evidence="12">
    <location>
        <begin position="408"/>
        <end position="428"/>
    </location>
</feature>
<keyword evidence="7 12" id="KW-0808">Transferase</keyword>
<dbReference type="RefSeq" id="XP_016608420.1">
    <property type="nucleotide sequence ID" value="XM_016752936.1"/>
</dbReference>
<evidence type="ECO:0000256" key="7">
    <source>
        <dbReference type="ARBA" id="ARBA00022679"/>
    </source>
</evidence>
<evidence type="ECO:0000256" key="4">
    <source>
        <dbReference type="ARBA" id="ARBA00013795"/>
    </source>
</evidence>
<feature type="transmembrane region" description="Helical" evidence="12">
    <location>
        <begin position="209"/>
        <end position="230"/>
    </location>
</feature>
<name>A0A0L0HFW3_SPIPD</name>
<protein>
    <recommendedName>
        <fullName evidence="4 12">GPI mannosyltransferase 2</fullName>
        <ecNumber evidence="12">2.4.1.-</ecNumber>
    </recommendedName>
</protein>
<evidence type="ECO:0000256" key="8">
    <source>
        <dbReference type="ARBA" id="ARBA00022692"/>
    </source>
</evidence>
<keyword evidence="15" id="KW-1185">Reference proteome</keyword>
<feature type="region of interest" description="Disordered" evidence="13">
    <location>
        <begin position="1"/>
        <end position="20"/>
    </location>
</feature>
<organism evidence="14 15">
    <name type="scientific">Spizellomyces punctatus (strain DAOM BR117)</name>
    <dbReference type="NCBI Taxonomy" id="645134"/>
    <lineage>
        <taxon>Eukaryota</taxon>
        <taxon>Fungi</taxon>
        <taxon>Fungi incertae sedis</taxon>
        <taxon>Chytridiomycota</taxon>
        <taxon>Chytridiomycota incertae sedis</taxon>
        <taxon>Chytridiomycetes</taxon>
        <taxon>Spizellomycetales</taxon>
        <taxon>Spizellomycetaceae</taxon>
        <taxon>Spizellomyces</taxon>
    </lineage>
</organism>
<dbReference type="GO" id="GO:0031501">
    <property type="term" value="C:mannosyltransferase complex"/>
    <property type="evidence" value="ECO:0007669"/>
    <property type="project" value="TreeGrafter"/>
</dbReference>
<comment type="subcellular location">
    <subcellularLocation>
        <location evidence="1 12">Endoplasmic reticulum membrane</location>
        <topology evidence="1 12">Multi-pass membrane protein</topology>
    </subcellularLocation>
</comment>
<dbReference type="EC" id="2.4.1.-" evidence="12"/>
<dbReference type="Proteomes" id="UP000053201">
    <property type="component" value="Unassembled WGS sequence"/>
</dbReference>
<dbReference type="GeneID" id="27688137"/>
<dbReference type="AlphaFoldDB" id="A0A0L0HFW3"/>
<evidence type="ECO:0000256" key="2">
    <source>
        <dbReference type="ARBA" id="ARBA00004687"/>
    </source>
</evidence>
<feature type="transmembrane region" description="Helical" evidence="12">
    <location>
        <begin position="472"/>
        <end position="495"/>
    </location>
</feature>
<feature type="compositionally biased region" description="Basic and acidic residues" evidence="13">
    <location>
        <begin position="1"/>
        <end position="10"/>
    </location>
</feature>
<dbReference type="VEuPathDB" id="FungiDB:SPPG_04705"/>
<dbReference type="OrthoDB" id="10252502at2759"/>
<keyword evidence="10 12" id="KW-1133">Transmembrane helix</keyword>
<dbReference type="STRING" id="645134.A0A0L0HFW3"/>
<dbReference type="OMA" id="GALFIWC"/>
<dbReference type="PANTHER" id="PTHR12468">
    <property type="entry name" value="GPI MANNOSYLTRANSFERASE 2"/>
    <property type="match status" value="1"/>
</dbReference>
<reference evidence="14 15" key="1">
    <citation type="submission" date="2009-08" db="EMBL/GenBank/DDBJ databases">
        <title>The Genome Sequence of Spizellomyces punctatus strain DAOM BR117.</title>
        <authorList>
            <consortium name="The Broad Institute Genome Sequencing Platform"/>
            <person name="Russ C."/>
            <person name="Cuomo C."/>
            <person name="Shea T."/>
            <person name="Young S.K."/>
            <person name="Zeng Q."/>
            <person name="Koehrsen M."/>
            <person name="Haas B."/>
            <person name="Borodovsky M."/>
            <person name="Guigo R."/>
            <person name="Alvarado L."/>
            <person name="Berlin A."/>
            <person name="Bochicchio J."/>
            <person name="Borenstein D."/>
            <person name="Chapman S."/>
            <person name="Chen Z."/>
            <person name="Engels R."/>
            <person name="Freedman E."/>
            <person name="Gellesch M."/>
            <person name="Goldberg J."/>
            <person name="Griggs A."/>
            <person name="Gujja S."/>
            <person name="Heiman D."/>
            <person name="Hepburn T."/>
            <person name="Howarth C."/>
            <person name="Jen D."/>
            <person name="Larson L."/>
            <person name="Lewis B."/>
            <person name="Mehta T."/>
            <person name="Park D."/>
            <person name="Pearson M."/>
            <person name="Roberts A."/>
            <person name="Saif S."/>
            <person name="Shenoy N."/>
            <person name="Sisk P."/>
            <person name="Stolte C."/>
            <person name="Sykes S."/>
            <person name="Thomson T."/>
            <person name="Walk T."/>
            <person name="White J."/>
            <person name="Yandava C."/>
            <person name="Burger G."/>
            <person name="Gray M.W."/>
            <person name="Holland P.W.H."/>
            <person name="King N."/>
            <person name="Lang F.B.F."/>
            <person name="Roger A.J."/>
            <person name="Ruiz-Trillo I."/>
            <person name="Lander E."/>
            <person name="Nusbaum C."/>
        </authorList>
    </citation>
    <scope>NUCLEOTIDE SEQUENCE [LARGE SCALE GENOMIC DNA]</scope>
    <source>
        <strain evidence="14 15">DAOM BR117</strain>
    </source>
</reference>
<sequence length="498" mass="55764">MSFRGDHPLEPEPGIGADEGRWNLRTMTHVAQQRSQGPKSRRFSTDSLGSNRNIIAGVAILSRLVLWSIAVTSAHLGSAYDASTALPSGPWRDGTFSDPPALQERGQDSLSRPSYLDATLQRKLLAPFVRWDAVYFLKIAEAGYTYEHEFAFFPGLPLLMRALSAILPSCGLERRTILMLMGVTISNVAFVGAAVVLYRLGCRLLNERLAFTAAILFCVTPAGLFMSAIYTESLFALLSFIGMALIVDRRYMLAAIAWALATAVRSNGIVYAGFFAWSLIILPLQNGAKLSVACSLGRVFQTLILCTVVAAPFLGFQYYAYHLFCGGHPQQELRPWCMNAVPSLYNFVQKEYWNNGFLRYYRPQQIPNFVLAAPIFTISVAGIREYVKHDPLRFVSIGFRRSTRNGNGTNWVIFSSHLLPYVYLWTFLTFYCATMMHVQVVVRFFTSMPCVYWFAAYLVLGNVEGRRQGSQWGKAILTYFVLYGMVTTVLFANFLPPA</sequence>
<evidence type="ECO:0000256" key="11">
    <source>
        <dbReference type="ARBA" id="ARBA00023136"/>
    </source>
</evidence>
<dbReference type="InParanoid" id="A0A0L0HFW3"/>
<comment type="similarity">
    <text evidence="3 12">Belongs to the PIGV family.</text>
</comment>
<evidence type="ECO:0000256" key="1">
    <source>
        <dbReference type="ARBA" id="ARBA00004477"/>
    </source>
</evidence>
<evidence type="ECO:0000256" key="5">
    <source>
        <dbReference type="ARBA" id="ARBA00022502"/>
    </source>
</evidence>
<evidence type="ECO:0000256" key="10">
    <source>
        <dbReference type="ARBA" id="ARBA00022989"/>
    </source>
</evidence>
<keyword evidence="11 12" id="KW-0472">Membrane</keyword>
<dbReference type="InterPro" id="IPR007315">
    <property type="entry name" value="PIG-V/Gpi18"/>
</dbReference>
<dbReference type="eggNOG" id="KOG2647">
    <property type="taxonomic scope" value="Eukaryota"/>
</dbReference>
<evidence type="ECO:0000313" key="14">
    <source>
        <dbReference type="EMBL" id="KND00381.1"/>
    </source>
</evidence>
<feature type="transmembrane region" description="Helical" evidence="12">
    <location>
        <begin position="300"/>
        <end position="321"/>
    </location>
</feature>
<feature type="transmembrane region" description="Helical" evidence="12">
    <location>
        <begin position="440"/>
        <end position="460"/>
    </location>
</feature>
<evidence type="ECO:0000256" key="3">
    <source>
        <dbReference type="ARBA" id="ARBA00008698"/>
    </source>
</evidence>
<keyword evidence="8 12" id="KW-0812">Transmembrane</keyword>